<keyword evidence="5 12" id="KW-0812">Transmembrane</keyword>
<evidence type="ECO:0000256" key="3">
    <source>
        <dbReference type="ARBA" id="ARBA00022448"/>
    </source>
</evidence>
<keyword evidence="4 12" id="KW-0894">Sodium channel</keyword>
<dbReference type="EMBL" id="HACA01005221">
    <property type="protein sequence ID" value="CDW22582.1"/>
    <property type="molecule type" value="Transcribed_RNA"/>
</dbReference>
<keyword evidence="6 13" id="KW-1133">Transmembrane helix</keyword>
<evidence type="ECO:0000256" key="4">
    <source>
        <dbReference type="ARBA" id="ARBA00022461"/>
    </source>
</evidence>
<dbReference type="Gene3D" id="1.10.287.770">
    <property type="entry name" value="YojJ-like"/>
    <property type="match status" value="1"/>
</dbReference>
<evidence type="ECO:0000256" key="10">
    <source>
        <dbReference type="ARBA" id="ARBA00023201"/>
    </source>
</evidence>
<dbReference type="PANTHER" id="PTHR11690">
    <property type="entry name" value="AMILORIDE-SENSITIVE SODIUM CHANNEL-RELATED"/>
    <property type="match status" value="1"/>
</dbReference>
<evidence type="ECO:0000256" key="12">
    <source>
        <dbReference type="RuleBase" id="RU000679"/>
    </source>
</evidence>
<dbReference type="InterPro" id="IPR001873">
    <property type="entry name" value="ENaC"/>
</dbReference>
<feature type="non-terminal residue" evidence="14">
    <location>
        <position position="1"/>
    </location>
</feature>
<evidence type="ECO:0000256" key="2">
    <source>
        <dbReference type="ARBA" id="ARBA00007193"/>
    </source>
</evidence>
<accession>A0A0K2TAJ0</accession>
<evidence type="ECO:0000256" key="6">
    <source>
        <dbReference type="ARBA" id="ARBA00022989"/>
    </source>
</evidence>
<name>A0A0K2TAJ0_LEPSM</name>
<reference evidence="14" key="1">
    <citation type="submission" date="2014-05" db="EMBL/GenBank/DDBJ databases">
        <authorList>
            <person name="Chronopoulou M."/>
        </authorList>
    </citation>
    <scope>NUCLEOTIDE SEQUENCE</scope>
    <source>
        <tissue evidence="14">Whole organism</tissue>
    </source>
</reference>
<keyword evidence="10 12" id="KW-0739">Sodium transport</keyword>
<organism evidence="14">
    <name type="scientific">Lepeophtheirus salmonis</name>
    <name type="common">Salmon louse</name>
    <name type="synonym">Caligus salmonis</name>
    <dbReference type="NCBI Taxonomy" id="72036"/>
    <lineage>
        <taxon>Eukaryota</taxon>
        <taxon>Metazoa</taxon>
        <taxon>Ecdysozoa</taxon>
        <taxon>Arthropoda</taxon>
        <taxon>Crustacea</taxon>
        <taxon>Multicrustacea</taxon>
        <taxon>Hexanauplia</taxon>
        <taxon>Copepoda</taxon>
        <taxon>Siphonostomatoida</taxon>
        <taxon>Caligidae</taxon>
        <taxon>Lepeophtheirus</taxon>
    </lineage>
</organism>
<keyword evidence="9 13" id="KW-0472">Membrane</keyword>
<dbReference type="GO" id="GO:0015280">
    <property type="term" value="F:ligand-gated sodium channel activity"/>
    <property type="evidence" value="ECO:0007669"/>
    <property type="project" value="TreeGrafter"/>
</dbReference>
<dbReference type="Pfam" id="PF00858">
    <property type="entry name" value="ASC"/>
    <property type="match status" value="1"/>
</dbReference>
<keyword evidence="7" id="KW-0915">Sodium</keyword>
<keyword evidence="3 12" id="KW-0813">Transport</keyword>
<comment type="similarity">
    <text evidence="2 12">Belongs to the amiloride-sensitive sodium channel (TC 1.A.6) family.</text>
</comment>
<dbReference type="Gene3D" id="1.10.287.820">
    <property type="entry name" value="Acid-sensing ion channel domain"/>
    <property type="match status" value="1"/>
</dbReference>
<evidence type="ECO:0000256" key="9">
    <source>
        <dbReference type="ARBA" id="ARBA00023136"/>
    </source>
</evidence>
<protein>
    <submittedName>
        <fullName evidence="14">Uncharacterized protein</fullName>
    </submittedName>
</protein>
<keyword evidence="11 12" id="KW-0407">Ion channel</keyword>
<evidence type="ECO:0000256" key="1">
    <source>
        <dbReference type="ARBA" id="ARBA00004141"/>
    </source>
</evidence>
<keyword evidence="8 12" id="KW-0406">Ion transport</keyword>
<dbReference type="PANTHER" id="PTHR11690:SF300">
    <property type="entry name" value="PICKPOCKET PROTEIN 19"/>
    <property type="match status" value="1"/>
</dbReference>
<feature type="transmembrane region" description="Helical" evidence="13">
    <location>
        <begin position="293"/>
        <end position="316"/>
    </location>
</feature>
<dbReference type="OrthoDB" id="6021021at2759"/>
<evidence type="ECO:0000256" key="5">
    <source>
        <dbReference type="ARBA" id="ARBA00022692"/>
    </source>
</evidence>
<evidence type="ECO:0000256" key="11">
    <source>
        <dbReference type="ARBA" id="ARBA00023303"/>
    </source>
</evidence>
<sequence>FNNRAIWKGLKLQLEERNKEQDYKPDFKVKGCGKLKGLTIVLDANTMGKYWKDKMRKQGRLFKIFITEPGAVTSKVPFTIDAQLYGEHSFYIHGIHYIKSSKDFANADRSIRRCNFPWEGNLTQFESYSQANCLLECKLLNISEQCGCSSWFLRQNDRPICDYSKKQRDCYIKTNEYFMDGICPCPSDCEMVHFFSGMGIEKYDSVDDFHSYEWINPQNGRLRHYILDERNLHSTDIYRRLTRLSHGVESDEEFVIERFKKDVAIVHFFFDTPVITQITTEMRLTVFDQISSIGGTLGLCTGVSIISFFEVMYWILKFTRSQFLRLANGVSHINRKQINECYILDDSNSIIK</sequence>
<proteinExistence type="inferred from homology"/>
<dbReference type="AlphaFoldDB" id="A0A0K2TAJ0"/>
<evidence type="ECO:0000256" key="7">
    <source>
        <dbReference type="ARBA" id="ARBA00023053"/>
    </source>
</evidence>
<comment type="subcellular location">
    <subcellularLocation>
        <location evidence="1">Membrane</location>
        <topology evidence="1">Multi-pass membrane protein</topology>
    </subcellularLocation>
</comment>
<dbReference type="GO" id="GO:0005886">
    <property type="term" value="C:plasma membrane"/>
    <property type="evidence" value="ECO:0007669"/>
    <property type="project" value="TreeGrafter"/>
</dbReference>
<evidence type="ECO:0000313" key="14">
    <source>
        <dbReference type="EMBL" id="CDW22582.1"/>
    </source>
</evidence>
<evidence type="ECO:0000256" key="13">
    <source>
        <dbReference type="SAM" id="Phobius"/>
    </source>
</evidence>
<evidence type="ECO:0000256" key="8">
    <source>
        <dbReference type="ARBA" id="ARBA00023065"/>
    </source>
</evidence>